<evidence type="ECO:0000256" key="6">
    <source>
        <dbReference type="HAMAP-Rule" id="MF_01887"/>
    </source>
</evidence>
<keyword evidence="3 6" id="KW-0489">Methyltransferase</keyword>
<keyword evidence="5 6" id="KW-0949">S-adenosyl-L-methionine</keyword>
<dbReference type="Pfam" id="PF08032">
    <property type="entry name" value="SpoU_sub_bind"/>
    <property type="match status" value="1"/>
</dbReference>
<protein>
    <recommendedName>
        <fullName evidence="6">23S rRNA (guanosine-2'-O-)-methyltransferase RlmB</fullName>
        <ecNumber evidence="6">2.1.1.185</ecNumber>
    </recommendedName>
    <alternativeName>
        <fullName evidence="6">23S rRNA (guanosine2251 2'-O)-methyltransferase</fullName>
    </alternativeName>
    <alternativeName>
        <fullName evidence="6">23S rRNA Gm2251 2'-O-methyltransferase</fullName>
    </alternativeName>
</protein>
<sequence length="247" mass="26463">MSQRSLIYGFHAVLSRLRHHPGSVQVIYLDEARRDKRAQEARRLAEEKGVKLVASEASRLEEMAHGKSQGIVAFAEPIQLARTLDEVLEDLTEPALLLVLDGVTDPHNLGACLRSADAFGAHAVIVPKDRAASLNATAMKAASGAADAVPFIPVTNLARALRELKERGILIVGTDLEASIAVADADFSGPAALVLGAEGTGMRRLTREHCDVLVRIPMYGQVESLNVSVSAGVCLYEARRQRAGLEA</sequence>
<dbReference type="SUPFAM" id="SSF55315">
    <property type="entry name" value="L30e-like"/>
    <property type="match status" value="1"/>
</dbReference>
<dbReference type="SMART" id="SM00967">
    <property type="entry name" value="SpoU_sub_bind"/>
    <property type="match status" value="1"/>
</dbReference>
<evidence type="ECO:0000313" key="9">
    <source>
        <dbReference type="Proteomes" id="UP000295443"/>
    </source>
</evidence>
<evidence type="ECO:0000313" key="8">
    <source>
        <dbReference type="EMBL" id="TCJ17949.1"/>
    </source>
</evidence>
<dbReference type="InterPro" id="IPR029026">
    <property type="entry name" value="tRNA_m1G_MTases_N"/>
</dbReference>
<dbReference type="AlphaFoldDB" id="A0A4R1BKT5"/>
<feature type="binding site" evidence="6">
    <location>
        <position position="196"/>
    </location>
    <ligand>
        <name>S-adenosyl-L-methionine</name>
        <dbReference type="ChEBI" id="CHEBI:59789"/>
    </ligand>
</feature>
<feature type="domain" description="RNA 2-O ribose methyltransferase substrate binding" evidence="7">
    <location>
        <begin position="6"/>
        <end position="81"/>
    </location>
</feature>
<dbReference type="InterPro" id="IPR029028">
    <property type="entry name" value="Alpha/beta_knot_MTases"/>
</dbReference>
<dbReference type="EMBL" id="SJZB01000013">
    <property type="protein sequence ID" value="TCJ17949.1"/>
    <property type="molecule type" value="Genomic_DNA"/>
</dbReference>
<comment type="catalytic activity">
    <reaction evidence="6">
        <text>guanosine(2251) in 23S rRNA + S-adenosyl-L-methionine = 2'-O-methylguanosine(2251) in 23S rRNA + S-adenosyl-L-homocysteine + H(+)</text>
        <dbReference type="Rhea" id="RHEA:24140"/>
        <dbReference type="Rhea" id="RHEA-COMP:10239"/>
        <dbReference type="Rhea" id="RHEA-COMP:10241"/>
        <dbReference type="ChEBI" id="CHEBI:15378"/>
        <dbReference type="ChEBI" id="CHEBI:57856"/>
        <dbReference type="ChEBI" id="CHEBI:59789"/>
        <dbReference type="ChEBI" id="CHEBI:74269"/>
        <dbReference type="ChEBI" id="CHEBI:74445"/>
        <dbReference type="EC" id="2.1.1.185"/>
    </reaction>
</comment>
<dbReference type="GO" id="GO:0005829">
    <property type="term" value="C:cytosol"/>
    <property type="evidence" value="ECO:0007669"/>
    <property type="project" value="TreeGrafter"/>
</dbReference>
<comment type="caution">
    <text evidence="8">The sequence shown here is derived from an EMBL/GenBank/DDBJ whole genome shotgun (WGS) entry which is preliminary data.</text>
</comment>
<evidence type="ECO:0000256" key="1">
    <source>
        <dbReference type="ARBA" id="ARBA00022490"/>
    </source>
</evidence>
<keyword evidence="2 6" id="KW-0698">rRNA processing</keyword>
<evidence type="ECO:0000256" key="5">
    <source>
        <dbReference type="ARBA" id="ARBA00022691"/>
    </source>
</evidence>
<evidence type="ECO:0000256" key="3">
    <source>
        <dbReference type="ARBA" id="ARBA00022603"/>
    </source>
</evidence>
<dbReference type="GO" id="GO:0003723">
    <property type="term" value="F:RNA binding"/>
    <property type="evidence" value="ECO:0007669"/>
    <property type="project" value="InterPro"/>
</dbReference>
<dbReference type="InterPro" id="IPR004441">
    <property type="entry name" value="rRNA_MeTrfase_TrmH"/>
</dbReference>
<organism evidence="8 9">
    <name type="scientific">Parasulfuritortus cantonensis</name>
    <dbReference type="NCBI Taxonomy" id="2528202"/>
    <lineage>
        <taxon>Bacteria</taxon>
        <taxon>Pseudomonadati</taxon>
        <taxon>Pseudomonadota</taxon>
        <taxon>Betaproteobacteria</taxon>
        <taxon>Nitrosomonadales</taxon>
        <taxon>Thiobacillaceae</taxon>
        <taxon>Parasulfuritortus</taxon>
    </lineage>
</organism>
<dbReference type="OrthoDB" id="9785673at2"/>
<dbReference type="Gene3D" id="3.30.1330.30">
    <property type="match status" value="1"/>
</dbReference>
<name>A0A4R1BKT5_9PROT</name>
<dbReference type="SUPFAM" id="SSF75217">
    <property type="entry name" value="alpha/beta knot"/>
    <property type="match status" value="1"/>
</dbReference>
<evidence type="ECO:0000256" key="2">
    <source>
        <dbReference type="ARBA" id="ARBA00022552"/>
    </source>
</evidence>
<dbReference type="Gene3D" id="3.40.1280.10">
    <property type="match status" value="1"/>
</dbReference>
<evidence type="ECO:0000259" key="7">
    <source>
        <dbReference type="SMART" id="SM00967"/>
    </source>
</evidence>
<dbReference type="CDD" id="cd18103">
    <property type="entry name" value="SpoU-like_RlmB"/>
    <property type="match status" value="1"/>
</dbReference>
<gene>
    <name evidence="6 8" type="primary">rlmB</name>
    <name evidence="8" type="ORF">EZJ19_03305</name>
</gene>
<feature type="binding site" evidence="6">
    <location>
        <position position="225"/>
    </location>
    <ligand>
        <name>S-adenosyl-L-methionine</name>
        <dbReference type="ChEBI" id="CHEBI:59789"/>
    </ligand>
</feature>
<dbReference type="PANTHER" id="PTHR46429">
    <property type="entry name" value="23S RRNA (GUANOSINE-2'-O-)-METHYLTRANSFERASE RLMB"/>
    <property type="match status" value="1"/>
</dbReference>
<accession>A0A4R1BKT5</accession>
<dbReference type="GO" id="GO:0070039">
    <property type="term" value="F:rRNA (guanosine-2'-O-)-methyltransferase activity"/>
    <property type="evidence" value="ECO:0007669"/>
    <property type="project" value="UniProtKB-UniRule"/>
</dbReference>
<dbReference type="InterPro" id="IPR013123">
    <property type="entry name" value="SpoU_subst-bd"/>
</dbReference>
<dbReference type="HAMAP" id="MF_01887">
    <property type="entry name" value="23SrRNA_methyltr_B"/>
    <property type="match status" value="1"/>
</dbReference>
<dbReference type="InterPro" id="IPR001537">
    <property type="entry name" value="SpoU_MeTrfase"/>
</dbReference>
<dbReference type="NCBIfam" id="TIGR00186">
    <property type="entry name" value="rRNA_methyl_3"/>
    <property type="match status" value="1"/>
</dbReference>
<dbReference type="RefSeq" id="WP_131444868.1">
    <property type="nucleotide sequence ID" value="NZ_SJZB01000013.1"/>
</dbReference>
<keyword evidence="1 6" id="KW-0963">Cytoplasm</keyword>
<comment type="subcellular location">
    <subcellularLocation>
        <location evidence="6">Cytoplasm</location>
    </subcellularLocation>
</comment>
<dbReference type="PANTHER" id="PTHR46429:SF1">
    <property type="entry name" value="23S RRNA (GUANOSINE-2'-O-)-METHYLTRANSFERASE RLMB"/>
    <property type="match status" value="1"/>
</dbReference>
<dbReference type="FunFam" id="3.40.1280.10:FF:000008">
    <property type="entry name" value="Group 3 RNA methyltransferase TrmH"/>
    <property type="match status" value="1"/>
</dbReference>
<dbReference type="InterPro" id="IPR024915">
    <property type="entry name" value="23S_rRNA_MeTrfase_RlmB"/>
</dbReference>
<comment type="similarity">
    <text evidence="6">Belongs to the class IV-like SAM-binding methyltransferase superfamily. RNA methyltransferase TrmH family. RlmB subfamily.</text>
</comment>
<dbReference type="Pfam" id="PF00588">
    <property type="entry name" value="SpoU_methylase"/>
    <property type="match status" value="1"/>
</dbReference>
<keyword evidence="9" id="KW-1185">Reference proteome</keyword>
<dbReference type="Proteomes" id="UP000295443">
    <property type="component" value="Unassembled WGS sequence"/>
</dbReference>
<dbReference type="InterPro" id="IPR029064">
    <property type="entry name" value="Ribosomal_eL30-like_sf"/>
</dbReference>
<dbReference type="EC" id="2.1.1.185" evidence="6"/>
<feature type="binding site" evidence="6">
    <location>
        <position position="216"/>
    </location>
    <ligand>
        <name>S-adenosyl-L-methionine</name>
        <dbReference type="ChEBI" id="CHEBI:59789"/>
    </ligand>
</feature>
<keyword evidence="4 6" id="KW-0808">Transferase</keyword>
<evidence type="ECO:0000256" key="4">
    <source>
        <dbReference type="ARBA" id="ARBA00022679"/>
    </source>
</evidence>
<reference evidence="8 9" key="1">
    <citation type="submission" date="2019-03" db="EMBL/GenBank/DDBJ databases">
        <title>Genome sequence of Thiobacillaceae bacterium LSR1, a sulfur-oxidizing bacterium isolated from freshwater sediment.</title>
        <authorList>
            <person name="Li S."/>
        </authorList>
    </citation>
    <scope>NUCLEOTIDE SEQUENCE [LARGE SCALE GENOMIC DNA]</scope>
    <source>
        <strain evidence="8 9">LSR1</strain>
    </source>
</reference>
<proteinExistence type="inferred from homology"/>
<comment type="function">
    <text evidence="6">Specifically methylates the ribose of guanosine 2251 in 23S rRNA.</text>
</comment>